<reference evidence="2 3" key="1">
    <citation type="submission" date="2016-03" db="EMBL/GenBank/DDBJ databases">
        <title>Genome sequencing of Devosia sp. S37.</title>
        <authorList>
            <person name="Mohd Nor M."/>
        </authorList>
    </citation>
    <scope>NUCLEOTIDE SEQUENCE [LARGE SCALE GENOMIC DNA]</scope>
    <source>
        <strain evidence="2 3">S37</strain>
    </source>
</reference>
<evidence type="ECO:0000313" key="3">
    <source>
        <dbReference type="Proteomes" id="UP000078389"/>
    </source>
</evidence>
<dbReference type="EMBL" id="LVVY01000130">
    <property type="protein sequence ID" value="OAM73798.1"/>
    <property type="molecule type" value="Genomic_DNA"/>
</dbReference>
<evidence type="ECO:0000256" key="1">
    <source>
        <dbReference type="SAM" id="SignalP"/>
    </source>
</evidence>
<sequence>MAKMNLPTRHMLLGMTLGALCATALAAIGPGYVLEVFADEMPAGFDTDKLVKFDGRDYEVSYADWVSTDPLSTATVKKIEAGRVSYVSITSTATGTYSTDGLTSKHVLYPGIEVTPADKNRNWFAYWSGGHWQGFATQTGNSFIAVNTPRYR</sequence>
<feature type="signal peptide" evidence="1">
    <location>
        <begin position="1"/>
        <end position="26"/>
    </location>
</feature>
<feature type="chain" id="PRO_5008088155" evidence="1">
    <location>
        <begin position="27"/>
        <end position="152"/>
    </location>
</feature>
<keyword evidence="1" id="KW-0732">Signal</keyword>
<protein>
    <submittedName>
        <fullName evidence="2">Uncharacterized protein</fullName>
    </submittedName>
</protein>
<comment type="caution">
    <text evidence="2">The sequence shown here is derived from an EMBL/GenBank/DDBJ whole genome shotgun (WGS) entry which is preliminary data.</text>
</comment>
<name>A0A178HP02_9HYPH</name>
<keyword evidence="3" id="KW-1185">Reference proteome</keyword>
<dbReference type="Proteomes" id="UP000078389">
    <property type="component" value="Unassembled WGS sequence"/>
</dbReference>
<gene>
    <name evidence="2" type="ORF">A3840_17565</name>
</gene>
<organism evidence="2 3">
    <name type="scientific">Devosia elaeis</name>
    <dbReference type="NCBI Taxonomy" id="1770058"/>
    <lineage>
        <taxon>Bacteria</taxon>
        <taxon>Pseudomonadati</taxon>
        <taxon>Pseudomonadota</taxon>
        <taxon>Alphaproteobacteria</taxon>
        <taxon>Hyphomicrobiales</taxon>
        <taxon>Devosiaceae</taxon>
        <taxon>Devosia</taxon>
    </lineage>
</organism>
<dbReference type="AlphaFoldDB" id="A0A178HP02"/>
<evidence type="ECO:0000313" key="2">
    <source>
        <dbReference type="EMBL" id="OAM73798.1"/>
    </source>
</evidence>
<proteinExistence type="predicted"/>
<accession>A0A178HP02</accession>